<proteinExistence type="predicted"/>
<sequence>MCNAGVTQDSVPGNEDERGRNKNLCADDIASSLDIETDQVEQILAAMQGKVLDGDLVIGWQTIKGDDI</sequence>
<dbReference type="EMBL" id="DAARBX010000017">
    <property type="protein sequence ID" value="HAE1794685.1"/>
    <property type="molecule type" value="Genomic_DNA"/>
</dbReference>
<feature type="compositionally biased region" description="Polar residues" evidence="1">
    <location>
        <begin position="1"/>
        <end position="11"/>
    </location>
</feature>
<protein>
    <submittedName>
        <fullName evidence="2">Uncharacterized protein</fullName>
    </submittedName>
</protein>
<evidence type="ECO:0000313" key="2">
    <source>
        <dbReference type="EMBL" id="HAE1794685.1"/>
    </source>
</evidence>
<reference evidence="2" key="2">
    <citation type="submission" date="2018-07" db="EMBL/GenBank/DDBJ databases">
        <authorList>
            <consortium name="NCBI Pathogen Detection Project"/>
        </authorList>
    </citation>
    <scope>NUCLEOTIDE SEQUENCE</scope>
    <source>
        <strain evidence="2">BCW_2640</strain>
    </source>
</reference>
<feature type="region of interest" description="Disordered" evidence="1">
    <location>
        <begin position="1"/>
        <end position="22"/>
    </location>
</feature>
<organism evidence="2">
    <name type="scientific">Salmonella enterica subsp. enterica serovar Ank</name>
    <dbReference type="NCBI Taxonomy" id="1173578"/>
    <lineage>
        <taxon>Bacteria</taxon>
        <taxon>Pseudomonadati</taxon>
        <taxon>Pseudomonadota</taxon>
        <taxon>Gammaproteobacteria</taxon>
        <taxon>Enterobacterales</taxon>
        <taxon>Enterobacteriaceae</taxon>
        <taxon>Salmonella</taxon>
    </lineage>
</organism>
<comment type="caution">
    <text evidence="2">The sequence shown here is derived from an EMBL/GenBank/DDBJ whole genome shotgun (WGS) entry which is preliminary data.</text>
</comment>
<evidence type="ECO:0000256" key="1">
    <source>
        <dbReference type="SAM" id="MobiDB-lite"/>
    </source>
</evidence>
<dbReference type="AlphaFoldDB" id="A0A727BQE0"/>
<accession>A0A727BQE0</accession>
<gene>
    <name evidence="2" type="ORF">G3V02_003434</name>
</gene>
<reference evidence="2" key="1">
    <citation type="journal article" date="2018" name="Genome Biol.">
        <title>SKESA: strategic k-mer extension for scrupulous assemblies.</title>
        <authorList>
            <person name="Souvorov A."/>
            <person name="Agarwala R."/>
            <person name="Lipman D.J."/>
        </authorList>
    </citation>
    <scope>NUCLEOTIDE SEQUENCE</scope>
    <source>
        <strain evidence="2">BCW_2640</strain>
    </source>
</reference>
<name>A0A727BQE0_SALET</name>